<evidence type="ECO:0000313" key="5">
    <source>
        <dbReference type="Proteomes" id="UP001305779"/>
    </source>
</evidence>
<dbReference type="Proteomes" id="UP001305779">
    <property type="component" value="Unassembled WGS sequence"/>
</dbReference>
<name>A0ABR0EGM6_ZASCE</name>
<feature type="region of interest" description="Disordered" evidence="1">
    <location>
        <begin position="141"/>
        <end position="161"/>
    </location>
</feature>
<feature type="domain" description="DUF7707" evidence="3">
    <location>
        <begin position="29"/>
        <end position="125"/>
    </location>
</feature>
<sequence length="199" mass="20129">MFRSTLLLATAAFAAVASAQNYSTSGNLTINVQQVPSALRSSWCRAQTNSCPQICGGRAQPNNCDPDTLTYQCVCTDGSNPNITDYDQTIPSFICEQWKANCVDAHPNDLDGQTGCQSVTCGSRNASSNLAATTSSAATTSATATSSSSAESTSASGTASSSASASATTSSAAMAIHVAEQYGTGIVAGGLLALFGLVL</sequence>
<dbReference type="InterPro" id="IPR056124">
    <property type="entry name" value="DUF7707"/>
</dbReference>
<reference evidence="4 5" key="1">
    <citation type="journal article" date="2023" name="G3 (Bethesda)">
        <title>A chromosome-level genome assembly of Zasmidium syzygii isolated from banana leaves.</title>
        <authorList>
            <person name="van Westerhoven A.C."/>
            <person name="Mehrabi R."/>
            <person name="Talebi R."/>
            <person name="Steentjes M.B.F."/>
            <person name="Corcolon B."/>
            <person name="Chong P.A."/>
            <person name="Kema G.H.J."/>
            <person name="Seidl M.F."/>
        </authorList>
    </citation>
    <scope>NUCLEOTIDE SEQUENCE [LARGE SCALE GENOMIC DNA]</scope>
    <source>
        <strain evidence="4 5">P124</strain>
    </source>
</reference>
<dbReference type="Pfam" id="PF24808">
    <property type="entry name" value="DUF7707"/>
    <property type="match status" value="1"/>
</dbReference>
<evidence type="ECO:0000256" key="2">
    <source>
        <dbReference type="SAM" id="SignalP"/>
    </source>
</evidence>
<dbReference type="EMBL" id="JAXOVC010000006">
    <property type="protein sequence ID" value="KAK4500295.1"/>
    <property type="molecule type" value="Genomic_DNA"/>
</dbReference>
<keyword evidence="2" id="KW-0732">Signal</keyword>
<evidence type="ECO:0000313" key="4">
    <source>
        <dbReference type="EMBL" id="KAK4500295.1"/>
    </source>
</evidence>
<keyword evidence="5" id="KW-1185">Reference proteome</keyword>
<protein>
    <recommendedName>
        <fullName evidence="3">DUF7707 domain-containing protein</fullName>
    </recommendedName>
</protein>
<gene>
    <name evidence="4" type="ORF">PRZ48_008484</name>
</gene>
<comment type="caution">
    <text evidence="4">The sequence shown here is derived from an EMBL/GenBank/DDBJ whole genome shotgun (WGS) entry which is preliminary data.</text>
</comment>
<accession>A0ABR0EGM6</accession>
<organism evidence="4 5">
    <name type="scientific">Zasmidium cellare</name>
    <name type="common">Wine cellar mold</name>
    <name type="synonym">Racodium cellare</name>
    <dbReference type="NCBI Taxonomy" id="395010"/>
    <lineage>
        <taxon>Eukaryota</taxon>
        <taxon>Fungi</taxon>
        <taxon>Dikarya</taxon>
        <taxon>Ascomycota</taxon>
        <taxon>Pezizomycotina</taxon>
        <taxon>Dothideomycetes</taxon>
        <taxon>Dothideomycetidae</taxon>
        <taxon>Mycosphaerellales</taxon>
        <taxon>Mycosphaerellaceae</taxon>
        <taxon>Zasmidium</taxon>
    </lineage>
</organism>
<evidence type="ECO:0000259" key="3">
    <source>
        <dbReference type="Pfam" id="PF24808"/>
    </source>
</evidence>
<proteinExistence type="predicted"/>
<dbReference type="PANTHER" id="PTHR38118:SF2">
    <property type="entry name" value="CDP-ALCOHOL PHOSPHATIDYLTRANSFERASE PROTEIN"/>
    <property type="match status" value="1"/>
</dbReference>
<dbReference type="PANTHER" id="PTHR38118">
    <property type="entry name" value="ANCHORED CELL WALL PROTEIN 11-RELATED"/>
    <property type="match status" value="1"/>
</dbReference>
<feature type="chain" id="PRO_5046893746" description="DUF7707 domain-containing protein" evidence="2">
    <location>
        <begin position="20"/>
        <end position="199"/>
    </location>
</feature>
<feature type="signal peptide" evidence="2">
    <location>
        <begin position="1"/>
        <end position="19"/>
    </location>
</feature>
<evidence type="ECO:0000256" key="1">
    <source>
        <dbReference type="SAM" id="MobiDB-lite"/>
    </source>
</evidence>